<feature type="transmembrane region" description="Helical" evidence="8">
    <location>
        <begin position="290"/>
        <end position="312"/>
    </location>
</feature>
<dbReference type="InterPro" id="IPR001807">
    <property type="entry name" value="ClC"/>
</dbReference>
<dbReference type="InterPro" id="IPR014743">
    <property type="entry name" value="Cl-channel_core"/>
</dbReference>
<feature type="transmembrane region" description="Helical" evidence="8">
    <location>
        <begin position="262"/>
        <end position="278"/>
    </location>
</feature>
<dbReference type="GO" id="GO:0005247">
    <property type="term" value="F:voltage-gated chloride channel activity"/>
    <property type="evidence" value="ECO:0007669"/>
    <property type="project" value="TreeGrafter"/>
</dbReference>
<dbReference type="Pfam" id="PF00654">
    <property type="entry name" value="Voltage_CLC"/>
    <property type="match status" value="1"/>
</dbReference>
<evidence type="ECO:0000313" key="9">
    <source>
        <dbReference type="EMBL" id="CDZ79058.1"/>
    </source>
</evidence>
<dbReference type="PANTHER" id="PTHR45711">
    <property type="entry name" value="CHLORIDE CHANNEL PROTEIN"/>
    <property type="match status" value="1"/>
</dbReference>
<accession>A0A078L570</accession>
<evidence type="ECO:0000256" key="6">
    <source>
        <dbReference type="ARBA" id="ARBA00023136"/>
    </source>
</evidence>
<feature type="transmembrane region" description="Helical" evidence="8">
    <location>
        <begin position="324"/>
        <end position="345"/>
    </location>
</feature>
<feature type="transmembrane region" description="Helical" evidence="8">
    <location>
        <begin position="6"/>
        <end position="30"/>
    </location>
</feature>
<dbReference type="PRINTS" id="PR00762">
    <property type="entry name" value="CLCHANNEL"/>
</dbReference>
<feature type="transmembrane region" description="Helical" evidence="8">
    <location>
        <begin position="390"/>
        <end position="410"/>
    </location>
</feature>
<keyword evidence="2" id="KW-0813">Transport</keyword>
<proteinExistence type="predicted"/>
<protein>
    <submittedName>
        <fullName evidence="9">H(+)/Cl(-) exchange transporter ClcA</fullName>
    </submittedName>
</protein>
<gene>
    <name evidence="9" type="primary">clcA_2</name>
    <name evidence="9" type="ORF">BN59_03374</name>
</gene>
<dbReference type="Proteomes" id="UP000044071">
    <property type="component" value="Unassembled WGS sequence"/>
</dbReference>
<dbReference type="AlphaFoldDB" id="A0A078L570"/>
<dbReference type="PROSITE" id="PS51257">
    <property type="entry name" value="PROKAR_LIPOPROTEIN"/>
    <property type="match status" value="1"/>
</dbReference>
<feature type="transmembrane region" description="Helical" evidence="8">
    <location>
        <begin position="148"/>
        <end position="173"/>
    </location>
</feature>
<sequence>MSNRLLKVYAIAVLLGVITGIVSSCFQLAIQYLDTYMSQSFSYIKDHGGPVGLFSTLLSMVMVYIAWLMVRDIAPEAAGSGIPEIEGALAHVRPIFWRRLLPVKFVAGVISISSKLVFGREGPTIQMGGNLGDMLGEFFKLTQARRDILIMAGAAAGLASAFNAPLAGVLFVMEELRYEFNFTFTNFKLVAIACMMATIAMHCIIGSGPAISMDVFEQPNLQSLWLFFLFGIMVGFVGLLFNKGMMLTLALMDKITKKRTRVGYVLLVGALAGYFAYYQPNVVGGGYSIIHQAVTLTPGFSVLITLIVVRFFTTMISYSTGAPGGFFAPMLALGSLLGTAAFYVLNYLIEDLTVHPGMFAVAGMGALFSAAVRAPITGIILVVEMTQNYSLILPLMVSCLTSTTIMQLAADQPIYTQLLRRTLKKERQLVR</sequence>
<dbReference type="SUPFAM" id="SSF81340">
    <property type="entry name" value="Clc chloride channel"/>
    <property type="match status" value="1"/>
</dbReference>
<dbReference type="GO" id="GO:0005886">
    <property type="term" value="C:plasma membrane"/>
    <property type="evidence" value="ECO:0007669"/>
    <property type="project" value="TreeGrafter"/>
</dbReference>
<reference evidence="9 10" key="1">
    <citation type="submission" date="2014-06" db="EMBL/GenBank/DDBJ databases">
        <authorList>
            <person name="Urmite Genomes Urmite Genomes"/>
        </authorList>
    </citation>
    <scope>NUCLEOTIDE SEQUENCE [LARGE SCALE GENOMIC DNA]</scope>
</reference>
<name>A0A078L570_9GAMM</name>
<evidence type="ECO:0000256" key="8">
    <source>
        <dbReference type="SAM" id="Phobius"/>
    </source>
</evidence>
<evidence type="ECO:0000256" key="4">
    <source>
        <dbReference type="ARBA" id="ARBA00022989"/>
    </source>
</evidence>
<dbReference type="RefSeq" id="WP_044012220.1">
    <property type="nucleotide sequence ID" value="NZ_CCVW01000004.1"/>
</dbReference>
<feature type="transmembrane region" description="Helical" evidence="8">
    <location>
        <begin position="357"/>
        <end position="383"/>
    </location>
</feature>
<keyword evidence="7" id="KW-0868">Chloride</keyword>
<feature type="transmembrane region" description="Helical" evidence="8">
    <location>
        <begin position="223"/>
        <end position="241"/>
    </location>
</feature>
<dbReference type="Gene3D" id="1.10.3080.10">
    <property type="entry name" value="Clc chloride channel"/>
    <property type="match status" value="1"/>
</dbReference>
<evidence type="ECO:0000256" key="7">
    <source>
        <dbReference type="ARBA" id="ARBA00023214"/>
    </source>
</evidence>
<keyword evidence="3 8" id="KW-0812">Transmembrane</keyword>
<feature type="transmembrane region" description="Helical" evidence="8">
    <location>
        <begin position="185"/>
        <end position="211"/>
    </location>
</feature>
<keyword evidence="6 8" id="KW-0472">Membrane</keyword>
<comment type="subcellular location">
    <subcellularLocation>
        <location evidence="1">Membrane</location>
        <topology evidence="1">Multi-pass membrane protein</topology>
    </subcellularLocation>
</comment>
<keyword evidence="5" id="KW-0406">Ion transport</keyword>
<organism evidence="9 10">
    <name type="scientific">Legionella massiliensis</name>
    <dbReference type="NCBI Taxonomy" id="1034943"/>
    <lineage>
        <taxon>Bacteria</taxon>
        <taxon>Pseudomonadati</taxon>
        <taxon>Pseudomonadota</taxon>
        <taxon>Gammaproteobacteria</taxon>
        <taxon>Legionellales</taxon>
        <taxon>Legionellaceae</taxon>
        <taxon>Legionella</taxon>
    </lineage>
</organism>
<evidence type="ECO:0000313" key="10">
    <source>
        <dbReference type="Proteomes" id="UP000044071"/>
    </source>
</evidence>
<evidence type="ECO:0000256" key="3">
    <source>
        <dbReference type="ARBA" id="ARBA00022692"/>
    </source>
</evidence>
<dbReference type="OrthoDB" id="9767361at2"/>
<evidence type="ECO:0000256" key="5">
    <source>
        <dbReference type="ARBA" id="ARBA00023065"/>
    </source>
</evidence>
<dbReference type="eggNOG" id="COG0038">
    <property type="taxonomic scope" value="Bacteria"/>
</dbReference>
<feature type="transmembrane region" description="Helical" evidence="8">
    <location>
        <begin position="51"/>
        <end position="70"/>
    </location>
</feature>
<dbReference type="CDD" id="cd01031">
    <property type="entry name" value="EriC"/>
    <property type="match status" value="1"/>
</dbReference>
<evidence type="ECO:0000256" key="2">
    <source>
        <dbReference type="ARBA" id="ARBA00022448"/>
    </source>
</evidence>
<dbReference type="NCBIfam" id="NF003640">
    <property type="entry name" value="PRK05277.1"/>
    <property type="match status" value="1"/>
</dbReference>
<dbReference type="EMBL" id="CCSB01000004">
    <property type="protein sequence ID" value="CDZ79058.1"/>
    <property type="molecule type" value="Genomic_DNA"/>
</dbReference>
<keyword evidence="10" id="KW-1185">Reference proteome</keyword>
<evidence type="ECO:0000256" key="1">
    <source>
        <dbReference type="ARBA" id="ARBA00004141"/>
    </source>
</evidence>
<keyword evidence="4 8" id="KW-1133">Transmembrane helix</keyword>
<dbReference type="PANTHER" id="PTHR45711:SF6">
    <property type="entry name" value="CHLORIDE CHANNEL PROTEIN"/>
    <property type="match status" value="1"/>
</dbReference>